<dbReference type="EMBL" id="LAZR01011236">
    <property type="protein sequence ID" value="KKM62739.1"/>
    <property type="molecule type" value="Genomic_DNA"/>
</dbReference>
<feature type="compositionally biased region" description="Basic and acidic residues" evidence="1">
    <location>
        <begin position="108"/>
        <end position="117"/>
    </location>
</feature>
<feature type="region of interest" description="Disordered" evidence="1">
    <location>
        <begin position="94"/>
        <end position="117"/>
    </location>
</feature>
<evidence type="ECO:0000313" key="2">
    <source>
        <dbReference type="EMBL" id="KKM62739.1"/>
    </source>
</evidence>
<gene>
    <name evidence="2" type="ORF">LCGC14_1518600</name>
</gene>
<comment type="caution">
    <text evidence="2">The sequence shown here is derived from an EMBL/GenBank/DDBJ whole genome shotgun (WGS) entry which is preliminary data.</text>
</comment>
<evidence type="ECO:0000256" key="1">
    <source>
        <dbReference type="SAM" id="MobiDB-lite"/>
    </source>
</evidence>
<proteinExistence type="predicted"/>
<name>A0A0F9IZA7_9ZZZZ</name>
<protein>
    <submittedName>
        <fullName evidence="2">Uncharacterized protein</fullName>
    </submittedName>
</protein>
<organism evidence="2">
    <name type="scientific">marine sediment metagenome</name>
    <dbReference type="NCBI Taxonomy" id="412755"/>
    <lineage>
        <taxon>unclassified sequences</taxon>
        <taxon>metagenomes</taxon>
        <taxon>ecological metagenomes</taxon>
    </lineage>
</organism>
<reference evidence="2" key="1">
    <citation type="journal article" date="2015" name="Nature">
        <title>Complex archaea that bridge the gap between prokaryotes and eukaryotes.</title>
        <authorList>
            <person name="Spang A."/>
            <person name="Saw J.H."/>
            <person name="Jorgensen S.L."/>
            <person name="Zaremba-Niedzwiedzka K."/>
            <person name="Martijn J."/>
            <person name="Lind A.E."/>
            <person name="van Eijk R."/>
            <person name="Schleper C."/>
            <person name="Guy L."/>
            <person name="Ettema T.J."/>
        </authorList>
    </citation>
    <scope>NUCLEOTIDE SEQUENCE</scope>
</reference>
<accession>A0A0F9IZA7</accession>
<sequence>MDMTDYINLKVKLEIENKSLHARVEELEGLIQNRDTNIDFLEMDRMQLKLDKDAIGGKEFNAGIYAAVKRLSLHSTPHVTIGAMVGLVEDLKRPVEKDDEVPGPSEPPRPERWTECG</sequence>
<dbReference type="AlphaFoldDB" id="A0A0F9IZA7"/>